<accession>A0ABQ9Y856</accession>
<comment type="caution">
    <text evidence="1">The sequence shown here is derived from an EMBL/GenBank/DDBJ whole genome shotgun (WGS) entry which is preliminary data.</text>
</comment>
<dbReference type="EMBL" id="JARBJD010000026">
    <property type="protein sequence ID" value="KAK2959926.1"/>
    <property type="molecule type" value="Genomic_DNA"/>
</dbReference>
<evidence type="ECO:0000313" key="1">
    <source>
        <dbReference type="EMBL" id="KAK2959926.1"/>
    </source>
</evidence>
<organism evidence="1 2">
    <name type="scientific">Blattamonas nauphoetae</name>
    <dbReference type="NCBI Taxonomy" id="2049346"/>
    <lineage>
        <taxon>Eukaryota</taxon>
        <taxon>Metamonada</taxon>
        <taxon>Preaxostyla</taxon>
        <taxon>Oxymonadida</taxon>
        <taxon>Blattamonas</taxon>
    </lineage>
</organism>
<dbReference type="Proteomes" id="UP001281761">
    <property type="component" value="Unassembled WGS sequence"/>
</dbReference>
<name>A0ABQ9Y856_9EUKA</name>
<reference evidence="1 2" key="1">
    <citation type="journal article" date="2022" name="bioRxiv">
        <title>Genomics of Preaxostyla Flagellates Illuminates Evolutionary Transitions and the Path Towards Mitochondrial Loss.</title>
        <authorList>
            <person name="Novak L.V.F."/>
            <person name="Treitli S.C."/>
            <person name="Pyrih J."/>
            <person name="Halakuc P."/>
            <person name="Pipaliya S.V."/>
            <person name="Vacek V."/>
            <person name="Brzon O."/>
            <person name="Soukal P."/>
            <person name="Eme L."/>
            <person name="Dacks J.B."/>
            <person name="Karnkowska A."/>
            <person name="Elias M."/>
            <person name="Hampl V."/>
        </authorList>
    </citation>
    <scope>NUCLEOTIDE SEQUENCE [LARGE SCALE GENOMIC DNA]</scope>
    <source>
        <strain evidence="1">NAU3</strain>
        <tissue evidence="1">Gut</tissue>
    </source>
</reference>
<sequence length="284" mass="31898">MVRDDFPFEKELVRDASTFFSSITCTITKTGSIDGFLNGIGQGSTNPAVVFVDSVIVLLFSSHPSIFSDTLTFIRECLIRCSLSNQLAMVSAQLIPRILSAPRLQHLSVVEDNNLLQDFISITEVCVWLASSDILQSLLTYCNFCPQSVRNTSLLSKVEHDMAVQSVLWLIFDNFAQKWKNGGPRTVRRGRILLRTLETEGFGDALEQTLLCHNSPRIGATMTLDIKRTLSHKSLISLDVQMTSHADPSMLPTHSALIFWDSDLGVFVFLDLHSHLWHHAHYLY</sequence>
<protein>
    <submittedName>
        <fullName evidence="1">Uncharacterized protein</fullName>
    </submittedName>
</protein>
<keyword evidence="2" id="KW-1185">Reference proteome</keyword>
<proteinExistence type="predicted"/>
<evidence type="ECO:0000313" key="2">
    <source>
        <dbReference type="Proteomes" id="UP001281761"/>
    </source>
</evidence>
<gene>
    <name evidence="1" type="ORF">BLNAU_5123</name>
</gene>